<dbReference type="VEuPathDB" id="VectorBase:AALB006178"/>
<feature type="transmembrane region" description="Helical" evidence="8">
    <location>
        <begin position="69"/>
        <end position="93"/>
    </location>
</feature>
<dbReference type="VEuPathDB" id="VectorBase:AALB20_035898"/>
<sequence>MALPVEQTDDRRLSTNIDLPDPSLPAVIPNVNVYQQKKTLAQGMMDLALLSANANQLRYVLETYERHPYHIFSIVFISISLLVQVGVGIGLIMNSRYDVNDKKEICKANKINDYITIGIFVITLVNVLISAFGVAPRAATNGSRERKRVSERKMEADADKKTDAVEINIEEEMEAVDVPDAGRSRPAAQTQPRRRRLSPGAANNNTPGAPTSATLTNGRRSRSNSRSPGRRKRDTEMALADAVPLLPAGNHNGEANLPRPIPPIAGPEIDDEDEEDGVDKRTTRFDPNDPDRGIDNGFLEPAEERSNDERGTTDRAGRRGGRRNQGPAFPYAPGFAPDGTVNVQTTDSGQIIPDVNVYQQKKNLAQGMMDLALLSANANQLRYVLDSGRKDHPYYYINLFFISSSIIAQVAVGIGLIYKSRYNIKKEEDFCKADRINNFVTIGIFIITIVNVLISAFGMADTHPAKPNL</sequence>
<keyword evidence="4" id="KW-0130">Cell adhesion</keyword>
<proteinExistence type="inferred from homology"/>
<keyword evidence="3 8" id="KW-0812">Transmembrane</keyword>
<keyword evidence="6 8" id="KW-0472">Membrane</keyword>
<comment type="subcellular location">
    <subcellularLocation>
        <location evidence="1">Membrane</location>
        <topology evidence="1">Multi-pass membrane protein</topology>
    </subcellularLocation>
</comment>
<dbReference type="GO" id="GO:0042246">
    <property type="term" value="P:tissue regeneration"/>
    <property type="evidence" value="ECO:0007669"/>
    <property type="project" value="InterPro"/>
</dbReference>
<reference evidence="9 10" key="1">
    <citation type="journal article" date="2017" name="G3 (Bethesda)">
        <title>The Physical Genome Mapping of Anopheles albimanus Corrected Scaffold Misassemblies and Identified Interarm Rearrangements in Genus Anopheles.</title>
        <authorList>
            <person name="Artemov G.N."/>
            <person name="Peery A.N."/>
            <person name="Jiang X."/>
            <person name="Tu Z."/>
            <person name="Stegniy V.N."/>
            <person name="Sharakhova M.V."/>
            <person name="Sharakhov I.V."/>
        </authorList>
    </citation>
    <scope>NUCLEOTIDE SEQUENCE [LARGE SCALE GENOMIC DNA]</scope>
    <source>
        <strain evidence="9 10">ALBI9_A</strain>
    </source>
</reference>
<organism evidence="9 10">
    <name type="scientific">Anopheles albimanus</name>
    <name type="common">New world malaria mosquito</name>
    <dbReference type="NCBI Taxonomy" id="7167"/>
    <lineage>
        <taxon>Eukaryota</taxon>
        <taxon>Metazoa</taxon>
        <taxon>Ecdysozoa</taxon>
        <taxon>Arthropoda</taxon>
        <taxon>Hexapoda</taxon>
        <taxon>Insecta</taxon>
        <taxon>Pterygota</taxon>
        <taxon>Neoptera</taxon>
        <taxon>Endopterygota</taxon>
        <taxon>Diptera</taxon>
        <taxon>Nematocera</taxon>
        <taxon>Culicoidea</taxon>
        <taxon>Culicidae</taxon>
        <taxon>Anophelinae</taxon>
        <taxon>Anopheles</taxon>
    </lineage>
</organism>
<evidence type="ECO:0000256" key="3">
    <source>
        <dbReference type="ARBA" id="ARBA00022692"/>
    </source>
</evidence>
<feature type="compositionally biased region" description="Basic and acidic residues" evidence="7">
    <location>
        <begin position="302"/>
        <end position="317"/>
    </location>
</feature>
<keyword evidence="5 8" id="KW-1133">Transmembrane helix</keyword>
<dbReference type="GO" id="GO:0016020">
    <property type="term" value="C:membrane"/>
    <property type="evidence" value="ECO:0007669"/>
    <property type="project" value="UniProtKB-SubCell"/>
</dbReference>
<feature type="transmembrane region" description="Helical" evidence="8">
    <location>
        <begin position="439"/>
        <end position="460"/>
    </location>
</feature>
<evidence type="ECO:0000313" key="9">
    <source>
        <dbReference type="EnsemblMetazoa" id="AALB006178-PA"/>
    </source>
</evidence>
<evidence type="ECO:0000256" key="8">
    <source>
        <dbReference type="SAM" id="Phobius"/>
    </source>
</evidence>
<evidence type="ECO:0000256" key="2">
    <source>
        <dbReference type="ARBA" id="ARBA00008141"/>
    </source>
</evidence>
<evidence type="ECO:0000256" key="5">
    <source>
        <dbReference type="ARBA" id="ARBA00022989"/>
    </source>
</evidence>
<feature type="compositionally biased region" description="Basic and acidic residues" evidence="7">
    <location>
        <begin position="151"/>
        <end position="164"/>
    </location>
</feature>
<dbReference type="PANTHER" id="PTHR12316:SF20">
    <property type="entry name" value="NINJURIN-A"/>
    <property type="match status" value="1"/>
</dbReference>
<feature type="transmembrane region" description="Helical" evidence="8">
    <location>
        <begin position="394"/>
        <end position="418"/>
    </location>
</feature>
<dbReference type="Proteomes" id="UP000069272">
    <property type="component" value="Chromosome 3L"/>
</dbReference>
<evidence type="ECO:0000313" key="10">
    <source>
        <dbReference type="Proteomes" id="UP000069272"/>
    </source>
</evidence>
<dbReference type="Pfam" id="PF04923">
    <property type="entry name" value="Ninjurin"/>
    <property type="match status" value="2"/>
</dbReference>
<evidence type="ECO:0000256" key="7">
    <source>
        <dbReference type="SAM" id="MobiDB-lite"/>
    </source>
</evidence>
<keyword evidence="10" id="KW-1185">Reference proteome</keyword>
<protein>
    <recommendedName>
        <fullName evidence="11">Ninjurin a</fullName>
    </recommendedName>
</protein>
<dbReference type="AlphaFoldDB" id="A0A182FI34"/>
<dbReference type="VEuPathDB" id="VectorBase:AALB20_037126"/>
<feature type="transmembrane region" description="Helical" evidence="8">
    <location>
        <begin position="114"/>
        <end position="135"/>
    </location>
</feature>
<accession>A0A182FI34</accession>
<dbReference type="EnsemblMetazoa" id="AALB006178-RA">
    <property type="protein sequence ID" value="AALB006178-PA"/>
    <property type="gene ID" value="AALB006178"/>
</dbReference>
<evidence type="ECO:0000256" key="1">
    <source>
        <dbReference type="ARBA" id="ARBA00004141"/>
    </source>
</evidence>
<dbReference type="GO" id="GO:0007155">
    <property type="term" value="P:cell adhesion"/>
    <property type="evidence" value="ECO:0007669"/>
    <property type="project" value="UniProtKB-KW"/>
</dbReference>
<evidence type="ECO:0000256" key="6">
    <source>
        <dbReference type="ARBA" id="ARBA00023136"/>
    </source>
</evidence>
<dbReference type="PANTHER" id="PTHR12316">
    <property type="entry name" value="NINJURIN-RELATED"/>
    <property type="match status" value="1"/>
</dbReference>
<evidence type="ECO:0008006" key="11">
    <source>
        <dbReference type="Google" id="ProtNLM"/>
    </source>
</evidence>
<reference evidence="9" key="2">
    <citation type="submission" date="2022-08" db="UniProtKB">
        <authorList>
            <consortium name="EnsemblMetazoa"/>
        </authorList>
    </citation>
    <scope>IDENTIFICATION</scope>
    <source>
        <strain evidence="9">STECLA/ALBI9_A</strain>
    </source>
</reference>
<feature type="compositionally biased region" description="Polar residues" evidence="7">
    <location>
        <begin position="201"/>
        <end position="218"/>
    </location>
</feature>
<feature type="compositionally biased region" description="Acidic residues" evidence="7">
    <location>
        <begin position="168"/>
        <end position="177"/>
    </location>
</feature>
<name>A0A182FI34_ANOAL</name>
<comment type="similarity">
    <text evidence="2">Belongs to the ninjurin family.</text>
</comment>
<dbReference type="InterPro" id="IPR007007">
    <property type="entry name" value="Ninjurin"/>
</dbReference>
<feature type="region of interest" description="Disordered" evidence="7">
    <location>
        <begin position="140"/>
        <end position="336"/>
    </location>
</feature>
<evidence type="ECO:0000256" key="4">
    <source>
        <dbReference type="ARBA" id="ARBA00022889"/>
    </source>
</evidence>
<feature type="compositionally biased region" description="Basic residues" evidence="7">
    <location>
        <begin position="219"/>
        <end position="232"/>
    </location>
</feature>
<feature type="compositionally biased region" description="Low complexity" evidence="7">
    <location>
        <begin position="326"/>
        <end position="336"/>
    </location>
</feature>
<feature type="compositionally biased region" description="Acidic residues" evidence="7">
    <location>
        <begin position="268"/>
        <end position="277"/>
    </location>
</feature>
<feature type="compositionally biased region" description="Basic and acidic residues" evidence="7">
    <location>
        <begin position="278"/>
        <end position="294"/>
    </location>
</feature>